<dbReference type="InterPro" id="IPR001173">
    <property type="entry name" value="Glyco_trans_2-like"/>
</dbReference>
<dbReference type="GO" id="GO:0016758">
    <property type="term" value="F:hexosyltransferase activity"/>
    <property type="evidence" value="ECO:0007669"/>
    <property type="project" value="UniProtKB-ARBA"/>
</dbReference>
<dbReference type="CDD" id="cd00761">
    <property type="entry name" value="Glyco_tranf_GTA_type"/>
    <property type="match status" value="1"/>
</dbReference>
<gene>
    <name evidence="2" type="ORF">Dia5BBH33_15620</name>
</gene>
<name>A0A8D4UV80_9FIRM</name>
<organism evidence="2 3">
    <name type="scientific">Dialister hominis</name>
    <dbReference type="NCBI Taxonomy" id="2582419"/>
    <lineage>
        <taxon>Bacteria</taxon>
        <taxon>Bacillati</taxon>
        <taxon>Bacillota</taxon>
        <taxon>Negativicutes</taxon>
        <taxon>Veillonellales</taxon>
        <taxon>Veillonellaceae</taxon>
        <taxon>Dialister</taxon>
    </lineage>
</organism>
<proteinExistence type="predicted"/>
<evidence type="ECO:0000313" key="3">
    <source>
        <dbReference type="Proteomes" id="UP000320585"/>
    </source>
</evidence>
<feature type="domain" description="Glycosyltransferase 2-like" evidence="1">
    <location>
        <begin position="14"/>
        <end position="147"/>
    </location>
</feature>
<dbReference type="InterPro" id="IPR029044">
    <property type="entry name" value="Nucleotide-diphossugar_trans"/>
</dbReference>
<dbReference type="Pfam" id="PF00535">
    <property type="entry name" value="Glycos_transf_2"/>
    <property type="match status" value="1"/>
</dbReference>
<accession>A0A8D4UV80</accession>
<reference evidence="3" key="1">
    <citation type="submission" date="2019-05" db="EMBL/GenBank/DDBJ databases">
        <title>Complete genome sequencing of Dialister sp. strain 5BBH33.</title>
        <authorList>
            <person name="Sakamoto M."/>
            <person name="Murakami T."/>
            <person name="Mori H."/>
        </authorList>
    </citation>
    <scope>NUCLEOTIDE SEQUENCE [LARGE SCALE GENOMIC DNA]</scope>
    <source>
        <strain evidence="3">5BBH33</strain>
    </source>
</reference>
<dbReference type="PANTHER" id="PTHR22916:SF3">
    <property type="entry name" value="UDP-GLCNAC:BETAGAL BETA-1,3-N-ACETYLGLUCOSAMINYLTRANSFERASE-LIKE PROTEIN 1"/>
    <property type="match status" value="1"/>
</dbReference>
<dbReference type="AlphaFoldDB" id="A0A8D4UV80"/>
<sequence>MKKREVQSEKSFFSIIMPIYNAEKFLQKAVHSILAQTFSNFELLLIDDCSTDSSKMICNQIAETDSRVKLLGTSVNSGAAAARNLGIKAAKGRYLGFVDSDDTIDPDLFQSAYDILKKDDYDCLKFGLQEEYYDQTNKLKYSRKCSLNQKVYKAGNELYNQIINMEAIPLFGYLWNGFYKREIALENGIFMNEKLKVNEDFDFNIRYFRFVKQLYCSSSTGYHYAKRMNGSLTNQHQAYAYEVQMMKIHGLLDFTPQKLAPMNAERQKIFWMYVRFVYALLSDTKSDKMNKVIERIRKDSLYDEFLSTDFMDLSTKQKILVHFLKNKHKKQLKILILLIQKIREDFPILFAKMKH</sequence>
<dbReference type="Gene3D" id="3.90.550.10">
    <property type="entry name" value="Spore Coat Polysaccharide Biosynthesis Protein SpsA, Chain A"/>
    <property type="match status" value="1"/>
</dbReference>
<dbReference type="SUPFAM" id="SSF53448">
    <property type="entry name" value="Nucleotide-diphospho-sugar transferases"/>
    <property type="match status" value="1"/>
</dbReference>
<dbReference type="RefSeq" id="WP_143332706.1">
    <property type="nucleotide sequence ID" value="NZ_AP019697.1"/>
</dbReference>
<dbReference type="EMBL" id="AP019697">
    <property type="protein sequence ID" value="BBK25627.1"/>
    <property type="molecule type" value="Genomic_DNA"/>
</dbReference>
<dbReference type="OrthoDB" id="396512at2"/>
<protein>
    <recommendedName>
        <fullName evidence="1">Glycosyltransferase 2-like domain-containing protein</fullName>
    </recommendedName>
</protein>
<keyword evidence="3" id="KW-1185">Reference proteome</keyword>
<dbReference type="Proteomes" id="UP000320585">
    <property type="component" value="Chromosome"/>
</dbReference>
<dbReference type="GeneID" id="92716784"/>
<dbReference type="KEGG" id="dho:Dia5BBH33_15620"/>
<dbReference type="PANTHER" id="PTHR22916">
    <property type="entry name" value="GLYCOSYLTRANSFERASE"/>
    <property type="match status" value="1"/>
</dbReference>
<evidence type="ECO:0000259" key="1">
    <source>
        <dbReference type="Pfam" id="PF00535"/>
    </source>
</evidence>
<evidence type="ECO:0000313" key="2">
    <source>
        <dbReference type="EMBL" id="BBK25627.1"/>
    </source>
</evidence>